<evidence type="ECO:0000313" key="2">
    <source>
        <dbReference type="EMBL" id="SCG17347.1"/>
    </source>
</evidence>
<dbReference type="Proteomes" id="UP000198251">
    <property type="component" value="Chromosome I"/>
</dbReference>
<keyword evidence="3" id="KW-1185">Reference proteome</keyword>
<dbReference type="AlphaFoldDB" id="A0A1C5GCA6"/>
<dbReference type="Pfam" id="PF04149">
    <property type="entry name" value="DUF397"/>
    <property type="match status" value="1"/>
</dbReference>
<proteinExistence type="predicted"/>
<protein>
    <recommendedName>
        <fullName evidence="1">DUF397 domain-containing protein</fullName>
    </recommendedName>
</protein>
<evidence type="ECO:0000259" key="1">
    <source>
        <dbReference type="Pfam" id="PF04149"/>
    </source>
</evidence>
<dbReference type="InterPro" id="IPR007278">
    <property type="entry name" value="DUF397"/>
</dbReference>
<reference evidence="2 3" key="1">
    <citation type="submission" date="2016-06" db="EMBL/GenBank/DDBJ databases">
        <authorList>
            <person name="Kjaerup R.B."/>
            <person name="Dalgaard T.S."/>
            <person name="Juul-Madsen H.R."/>
        </authorList>
    </citation>
    <scope>NUCLEOTIDE SEQUENCE [LARGE SCALE GENOMIC DNA]</scope>
    <source>
        <strain evidence="2 3">DSM 43913</strain>
    </source>
</reference>
<dbReference type="GeneID" id="95803390"/>
<evidence type="ECO:0000313" key="3">
    <source>
        <dbReference type="Proteomes" id="UP000198251"/>
    </source>
</evidence>
<sequence length="66" mass="7133">MTAFDLTRAQWRTSTRSVGNGNCVEVAVAADRVAVRDSKDRSGPVLAFPAPAWRAFVTNVDGVRPD</sequence>
<accession>A0A1C5GCA6</accession>
<gene>
    <name evidence="2" type="ORF">GA0070610_3658</name>
</gene>
<dbReference type="EMBL" id="LT607733">
    <property type="protein sequence ID" value="SCG17347.1"/>
    <property type="molecule type" value="Genomic_DNA"/>
</dbReference>
<feature type="domain" description="DUF397" evidence="1">
    <location>
        <begin position="9"/>
        <end position="60"/>
    </location>
</feature>
<dbReference type="RefSeq" id="WP_089001108.1">
    <property type="nucleotide sequence ID" value="NZ_JBFAAC010000008.1"/>
</dbReference>
<organism evidence="2 3">
    <name type="scientific">Micromonospora echinofusca</name>
    <dbReference type="NCBI Taxonomy" id="47858"/>
    <lineage>
        <taxon>Bacteria</taxon>
        <taxon>Bacillati</taxon>
        <taxon>Actinomycetota</taxon>
        <taxon>Actinomycetes</taxon>
        <taxon>Micromonosporales</taxon>
        <taxon>Micromonosporaceae</taxon>
        <taxon>Micromonospora</taxon>
    </lineage>
</organism>
<name>A0A1C5GCA6_MICEH</name>